<evidence type="ECO:0000313" key="3">
    <source>
        <dbReference type="WBParaSite" id="TMUE_1000005918.1"/>
    </source>
</evidence>
<dbReference type="PANTHER" id="PTHR12121">
    <property type="entry name" value="CARBON CATABOLITE REPRESSOR PROTEIN 4"/>
    <property type="match status" value="1"/>
</dbReference>
<keyword evidence="2" id="KW-1185">Reference proteome</keyword>
<protein>
    <submittedName>
        <fullName evidence="3">Endo/exonuclease/phosphatase domain-containing protein</fullName>
    </submittedName>
</protein>
<feature type="domain" description="Endonuclease/exonuclease/phosphatase" evidence="1">
    <location>
        <begin position="155"/>
        <end position="507"/>
    </location>
</feature>
<sequence length="518" mass="58911">MPGKDYASYKSRFAATSDAWLPTTVTIIFEHSPGVCDEVIPFDTLYHKLAAKCSRRCGYSCSPNTFMVFLPIARRSETLLALRYAYLYADALPFPLLGRRESLRTHYAVSTRHHCPVPEKSLVGNLQRAWQNLACSCPLSPQELTMLKPMVFTLCSYNVLCQDTMERTMYLYHLCRETDIQWPQRWKALSREFVQLDADIFCLQEVQANQYNTFYRKLFDELGYKGAYKRKTKLKADGCAIFWRASKFELAAVREVEYFMPGTSLVCDNIGLVIRLRVLGKEPVQSSSDEEREIVVANTHLLFNERLGDVKLCQLALLLAHLQQVASAGSVGFRPVILCGDFNATAFSPLHWFLTKGKLFYEALPRHEVSGQGVLGGPRVGYPLLPDAAEISERSCRFHVDLSRAEPNTDSGPDEQRYIGHHLKFIPVYDCERPSEVDWVSFVIGFSTGWVDHIFYSSSMKTVSFYPHGPPSVVEKLRCKRRLELLSCGEILRRVGYLPNAQCGSDHLPLLAEFEFIS</sequence>
<evidence type="ECO:0000313" key="2">
    <source>
        <dbReference type="Proteomes" id="UP000046395"/>
    </source>
</evidence>
<organism evidence="2 3">
    <name type="scientific">Trichuris muris</name>
    <name type="common">Mouse whipworm</name>
    <dbReference type="NCBI Taxonomy" id="70415"/>
    <lineage>
        <taxon>Eukaryota</taxon>
        <taxon>Metazoa</taxon>
        <taxon>Ecdysozoa</taxon>
        <taxon>Nematoda</taxon>
        <taxon>Enoplea</taxon>
        <taxon>Dorylaimia</taxon>
        <taxon>Trichinellida</taxon>
        <taxon>Trichuridae</taxon>
        <taxon>Trichuris</taxon>
    </lineage>
</organism>
<name>A0A5S6QFD1_TRIMR</name>
<accession>A0A5S6QFD1</accession>
<dbReference type="Gene3D" id="3.60.10.10">
    <property type="entry name" value="Endonuclease/exonuclease/phosphatase"/>
    <property type="match status" value="1"/>
</dbReference>
<dbReference type="PANTHER" id="PTHR12121:SF34">
    <property type="entry name" value="PROTEIN ANGEL"/>
    <property type="match status" value="1"/>
</dbReference>
<dbReference type="Proteomes" id="UP000046395">
    <property type="component" value="Unassembled WGS sequence"/>
</dbReference>
<proteinExistence type="predicted"/>
<dbReference type="GO" id="GO:0000175">
    <property type="term" value="F:3'-5'-RNA exonuclease activity"/>
    <property type="evidence" value="ECO:0007669"/>
    <property type="project" value="TreeGrafter"/>
</dbReference>
<dbReference type="Pfam" id="PF03372">
    <property type="entry name" value="Exo_endo_phos"/>
    <property type="match status" value="1"/>
</dbReference>
<dbReference type="InterPro" id="IPR036691">
    <property type="entry name" value="Endo/exonu/phosph_ase_sf"/>
</dbReference>
<dbReference type="WBParaSite" id="TMUE_1000005918.1">
    <property type="protein sequence ID" value="TMUE_1000005918.1"/>
    <property type="gene ID" value="WBGene00299385"/>
</dbReference>
<dbReference type="AlphaFoldDB" id="A0A5S6QFD1"/>
<dbReference type="InterPro" id="IPR050410">
    <property type="entry name" value="CCR4/nocturin_mRNA_transcr"/>
</dbReference>
<dbReference type="InterPro" id="IPR005135">
    <property type="entry name" value="Endo/exonuclease/phosphatase"/>
</dbReference>
<reference evidence="3" key="1">
    <citation type="submission" date="2019-12" db="UniProtKB">
        <authorList>
            <consortium name="WormBaseParasite"/>
        </authorList>
    </citation>
    <scope>IDENTIFICATION</scope>
</reference>
<evidence type="ECO:0000259" key="1">
    <source>
        <dbReference type="Pfam" id="PF03372"/>
    </source>
</evidence>
<dbReference type="SUPFAM" id="SSF56219">
    <property type="entry name" value="DNase I-like"/>
    <property type="match status" value="1"/>
</dbReference>